<evidence type="ECO:0000256" key="2">
    <source>
        <dbReference type="SAM" id="Phobius"/>
    </source>
</evidence>
<feature type="compositionally biased region" description="Pro residues" evidence="1">
    <location>
        <begin position="1"/>
        <end position="16"/>
    </location>
</feature>
<keyword evidence="2" id="KW-1133">Transmembrane helix</keyword>
<dbReference type="EMBL" id="CAXAMM010004335">
    <property type="protein sequence ID" value="CAK9003236.1"/>
    <property type="molecule type" value="Genomic_DNA"/>
</dbReference>
<proteinExistence type="predicted"/>
<dbReference type="PANTHER" id="PTHR21530">
    <property type="entry name" value="PHEROMONE SHUTDOWN PROTEIN"/>
    <property type="match status" value="1"/>
</dbReference>
<dbReference type="Proteomes" id="UP001642464">
    <property type="component" value="Unassembled WGS sequence"/>
</dbReference>
<reference evidence="3 4" key="1">
    <citation type="submission" date="2024-02" db="EMBL/GenBank/DDBJ databases">
        <authorList>
            <person name="Chen Y."/>
            <person name="Shah S."/>
            <person name="Dougan E. K."/>
            <person name="Thang M."/>
            <person name="Chan C."/>
        </authorList>
    </citation>
    <scope>NUCLEOTIDE SEQUENCE [LARGE SCALE GENOMIC DNA]</scope>
</reference>
<feature type="compositionally biased region" description="Low complexity" evidence="1">
    <location>
        <begin position="201"/>
        <end position="213"/>
    </location>
</feature>
<accession>A0ABP0IN35</accession>
<feature type="transmembrane region" description="Helical" evidence="2">
    <location>
        <begin position="460"/>
        <end position="479"/>
    </location>
</feature>
<dbReference type="InterPro" id="IPR046345">
    <property type="entry name" value="TraB_PrgY-like"/>
</dbReference>
<feature type="region of interest" description="Disordered" evidence="1">
    <location>
        <begin position="1"/>
        <end position="213"/>
    </location>
</feature>
<gene>
    <name evidence="3" type="ORF">SCF082_LOCUS7655</name>
</gene>
<sequence>MEPTEPPDAAEPPPEPAEPDEHTDPESRSDSEQRGSRAECRSPSRRPAVKRRPGPPKRVKVETKQETTSPTASASVKCEILEVSDVEAQPAPKAARPKTLPKRKQEPAKAPSAGGGRMLISAIAASMKPKPKKLLTVKKEKKSTAPTPASLKRMKENALAQTRAQEAKLQWRRAAAAAATQKKRTWEGLSKAPKQGERPAEASSAPAAGGGAKAVVKWHAGPSVPAAFQHGGWPQKHQQEKPQHETASWQVKWTEKEPWKHSTHSWSSRSWASRDARPALPAPARQLEQMKEILQLVAGQLTNKWSYQSRELKEVEVGDLRFSSDTVTSTFSDGWSIYDLEKDVNNSRKCAGLDWYDRDSWILQKLEPLVAVRHKGATVVVKGHRRLKAAVILKQQLRAKLYVRCRVFSLDDEAEETPATVLALYALNPQALEALEDADPSADDASMPSREGWRMRAKTGIFLDLVLSTASVLAIYWISSANSSMLSWILASVLLALMVLWRVLHLRSAKDKEIPYTCGRASVNGKDVYIVSTLHISPRSERDVISAISTVHPDVVMIELDEERLEFMRGPNHQPTLQPFQYTVPDGSNGLSTHGPIATQRAYWNGEMAGEDIRGPMVQRESTRCADVDGCIVLLEDDSEPLTQLAFRFAAAGARALLVRARGSSSRQLPAGRLGHESLLTDVRVAYRVRSMGYPPIPVLMLTQSSFQQLAADLGQHGASAQGSFQILPDAFPRRTLRRRLCQGAGVVKPESPEDRQAVISDILLAIEMYMLPCIYSAMVVARDEAMYQSMASQVRSVSSTCHRVVVVVGCAHANGLLQRIRMHGL</sequence>
<protein>
    <submittedName>
        <fullName evidence="3">Uncharacterized protein</fullName>
    </submittedName>
</protein>
<evidence type="ECO:0000256" key="1">
    <source>
        <dbReference type="SAM" id="MobiDB-lite"/>
    </source>
</evidence>
<keyword evidence="4" id="KW-1185">Reference proteome</keyword>
<keyword evidence="2" id="KW-0472">Membrane</keyword>
<name>A0ABP0IN35_9DINO</name>
<feature type="transmembrane region" description="Helical" evidence="2">
    <location>
        <begin position="485"/>
        <end position="504"/>
    </location>
</feature>
<feature type="compositionally biased region" description="Basic residues" evidence="1">
    <location>
        <begin position="129"/>
        <end position="141"/>
    </location>
</feature>
<feature type="compositionally biased region" description="Basic and acidic residues" evidence="1">
    <location>
        <begin position="19"/>
        <end position="42"/>
    </location>
</feature>
<dbReference type="PANTHER" id="PTHR21530:SF7">
    <property type="entry name" value="TRAB DOMAIN-CONTAINING PROTEIN"/>
    <property type="match status" value="1"/>
</dbReference>
<evidence type="ECO:0000313" key="3">
    <source>
        <dbReference type="EMBL" id="CAK9003236.1"/>
    </source>
</evidence>
<keyword evidence="2" id="KW-0812">Transmembrane</keyword>
<feature type="compositionally biased region" description="Basic residues" evidence="1">
    <location>
        <begin position="43"/>
        <end position="58"/>
    </location>
</feature>
<organism evidence="3 4">
    <name type="scientific">Durusdinium trenchii</name>
    <dbReference type="NCBI Taxonomy" id="1381693"/>
    <lineage>
        <taxon>Eukaryota</taxon>
        <taxon>Sar</taxon>
        <taxon>Alveolata</taxon>
        <taxon>Dinophyceae</taxon>
        <taxon>Suessiales</taxon>
        <taxon>Symbiodiniaceae</taxon>
        <taxon>Durusdinium</taxon>
    </lineage>
</organism>
<evidence type="ECO:0000313" key="4">
    <source>
        <dbReference type="Proteomes" id="UP001642464"/>
    </source>
</evidence>
<comment type="caution">
    <text evidence="3">The sequence shown here is derived from an EMBL/GenBank/DDBJ whole genome shotgun (WGS) entry which is preliminary data.</text>
</comment>